<evidence type="ECO:0000313" key="1">
    <source>
        <dbReference type="EMBL" id="KTC99376.1"/>
    </source>
</evidence>
<dbReference type="Proteomes" id="UP000054773">
    <property type="component" value="Unassembled WGS sequence"/>
</dbReference>
<dbReference type="PATRIC" id="fig|448.7.peg.289"/>
<evidence type="ECO:0000313" key="2">
    <source>
        <dbReference type="Proteomes" id="UP000054773"/>
    </source>
</evidence>
<sequence length="70" mass="8373">MMLTPNLRHALNQLEDRNKLIKQLDLSVKGDKKQIYKHVLAFWLESNITRKKIIWQPLTSGCQRFIDTMY</sequence>
<organism evidence="1 2">
    <name type="scientific">Legionella erythra</name>
    <dbReference type="NCBI Taxonomy" id="448"/>
    <lineage>
        <taxon>Bacteria</taxon>
        <taxon>Pseudomonadati</taxon>
        <taxon>Pseudomonadota</taxon>
        <taxon>Gammaproteobacteria</taxon>
        <taxon>Legionellales</taxon>
        <taxon>Legionellaceae</taxon>
        <taxon>Legionella</taxon>
    </lineage>
</organism>
<accession>A0A0W0TV48</accession>
<dbReference type="EMBL" id="LNYA01000003">
    <property type="protein sequence ID" value="KTC99376.1"/>
    <property type="molecule type" value="Genomic_DNA"/>
</dbReference>
<comment type="caution">
    <text evidence="1">The sequence shown here is derived from an EMBL/GenBank/DDBJ whole genome shotgun (WGS) entry which is preliminary data.</text>
</comment>
<name>A0A0W0TV48_LEGER</name>
<reference evidence="1 2" key="1">
    <citation type="submission" date="2015-11" db="EMBL/GenBank/DDBJ databases">
        <title>Genomic analysis of 38 Legionella species identifies large and diverse effector repertoires.</title>
        <authorList>
            <person name="Burstein D."/>
            <person name="Amaro F."/>
            <person name="Zusman T."/>
            <person name="Lifshitz Z."/>
            <person name="Cohen O."/>
            <person name="Gilbert J.A."/>
            <person name="Pupko T."/>
            <person name="Shuman H.A."/>
            <person name="Segal G."/>
        </authorList>
    </citation>
    <scope>NUCLEOTIDE SEQUENCE [LARGE SCALE GENOMIC DNA]</scope>
    <source>
        <strain evidence="1 2">SE-32A-C8</strain>
    </source>
</reference>
<gene>
    <name evidence="1" type="ORF">Lery_0277</name>
</gene>
<protein>
    <submittedName>
        <fullName evidence="1">Uncharacterized protein</fullName>
    </submittedName>
</protein>
<proteinExistence type="predicted"/>
<keyword evidence="2" id="KW-1185">Reference proteome</keyword>
<dbReference type="AlphaFoldDB" id="A0A0W0TV48"/>